<dbReference type="GO" id="GO:0019028">
    <property type="term" value="C:viral capsid"/>
    <property type="evidence" value="ECO:0007669"/>
    <property type="project" value="InterPro"/>
</dbReference>
<name>A0A0P0UWI4_9GEMI</name>
<evidence type="ECO:0000256" key="10">
    <source>
        <dbReference type="ARBA" id="ARBA00022723"/>
    </source>
</evidence>
<dbReference type="GO" id="GO:0052170">
    <property type="term" value="P:symbiont-mediated suppression of host innate immune response"/>
    <property type="evidence" value="ECO:0007669"/>
    <property type="project" value="UniProtKB-KW"/>
</dbReference>
<organism evidence="19">
    <name type="scientific">Jatropha leaf curl virus</name>
    <dbReference type="NCBI Taxonomy" id="543876"/>
    <lineage>
        <taxon>Viruses</taxon>
        <taxon>Monodnaviria</taxon>
        <taxon>Shotokuvirae</taxon>
        <taxon>Cressdnaviricota</taxon>
        <taxon>Repensiviricetes</taxon>
        <taxon>Geplafuvirales</taxon>
        <taxon>Geminiviridae</taxon>
        <taxon>Begomovirus</taxon>
        <taxon>Begomovirus jatrophae</taxon>
    </lineage>
</organism>
<keyword evidence="8 17" id="KW-0945">Host-virus interaction</keyword>
<comment type="domain">
    <text evidence="17">The zinc finger and the transactivation region are involved in PTGS suppression.</text>
</comment>
<evidence type="ECO:0000256" key="16">
    <source>
        <dbReference type="ARBA" id="ARBA00023280"/>
    </source>
</evidence>
<comment type="subunit">
    <text evidence="17">Monomer. Homodimer. Homooligomer. Self-interaction correlates with nuclear localization and efficient activation of transcription.</text>
</comment>
<keyword evidence="12 17" id="KW-0862">Zinc</keyword>
<keyword evidence="11 17" id="KW-0863">Zinc-finger</keyword>
<feature type="compositionally biased region" description="Polar residues" evidence="18">
    <location>
        <begin position="96"/>
        <end position="110"/>
    </location>
</feature>
<evidence type="ECO:0000256" key="3">
    <source>
        <dbReference type="ARBA" id="ARBA00007672"/>
    </source>
</evidence>
<keyword evidence="16" id="KW-0899">Viral immunoevasion</keyword>
<proteinExistence type="inferred from homology"/>
<dbReference type="InterPro" id="IPR000942">
    <property type="entry name" value="Gemini_AL2"/>
</dbReference>
<keyword evidence="5 17" id="KW-0941">Suppressor of RNA silencing</keyword>
<gene>
    <name evidence="19" type="primary">AC2</name>
</gene>
<evidence type="ECO:0000256" key="12">
    <source>
        <dbReference type="ARBA" id="ARBA00022833"/>
    </source>
</evidence>
<evidence type="ECO:0000256" key="4">
    <source>
        <dbReference type="ARBA" id="ARBA00014388"/>
    </source>
</evidence>
<evidence type="ECO:0000256" key="15">
    <source>
        <dbReference type="ARBA" id="ARBA00023200"/>
    </source>
</evidence>
<evidence type="ECO:0000256" key="5">
    <source>
        <dbReference type="ARBA" id="ARBA00022463"/>
    </source>
</evidence>
<reference evidence="19" key="1">
    <citation type="submission" date="2015-09" db="EMBL/GenBank/DDBJ databases">
        <title>Natural occurrence of Jatropha leaf curl virus on Ludwigia parviflora in West Bengal, India.</title>
        <authorList>
            <person name="Sherpa A.R."/>
            <person name="Roy B."/>
        </authorList>
    </citation>
    <scope>NUCLEOTIDE SEQUENCE</scope>
    <source>
        <strain evidence="19">Barasat</strain>
    </source>
</reference>
<protein>
    <recommendedName>
        <fullName evidence="4 17">Transcriptional activator protein</fullName>
        <shortName evidence="17">TrAP</shortName>
    </recommendedName>
</protein>
<comment type="function">
    <text evidence="17">Strong activator of the late viral genes promoters. Acts as a suppressor of RNA-mediated gene silencing, also known as post-transcriptional gene silencing (PTGS), a mechanism of plant viral defense that limits the accumulation of viral RNAs. Also suppresses the host basal defense by interacting with and inhibiting SNF1 kinase, a key regulator of cell metabolism implicated in innate antiviral defense. Determines pathogenicity.</text>
</comment>
<evidence type="ECO:0000256" key="6">
    <source>
        <dbReference type="ARBA" id="ARBA00022553"/>
    </source>
</evidence>
<keyword evidence="14 17" id="KW-0010">Activator</keyword>
<dbReference type="GO" id="GO:0003677">
    <property type="term" value="F:DNA binding"/>
    <property type="evidence" value="ECO:0007669"/>
    <property type="project" value="UniProtKB-KW"/>
</dbReference>
<evidence type="ECO:0000256" key="9">
    <source>
        <dbReference type="ARBA" id="ARBA00022632"/>
    </source>
</evidence>
<comment type="subcellular location">
    <subcellularLocation>
        <location evidence="2 17">Host cytoplasm</location>
    </subcellularLocation>
    <subcellularLocation>
        <location evidence="1 17">Host nucleus</location>
    </subcellularLocation>
</comment>
<evidence type="ECO:0000256" key="1">
    <source>
        <dbReference type="ARBA" id="ARBA00004147"/>
    </source>
</evidence>
<keyword evidence="7 17" id="KW-1048">Host nucleus</keyword>
<evidence type="ECO:0000256" key="14">
    <source>
        <dbReference type="ARBA" id="ARBA00023159"/>
    </source>
</evidence>
<dbReference type="Pfam" id="PF01440">
    <property type="entry name" value="Gemini_AL2"/>
    <property type="match status" value="1"/>
</dbReference>
<comment type="similarity">
    <text evidence="3 17">Belongs to the geminiviridae transcriptional activator protein family.</text>
</comment>
<evidence type="ECO:0000256" key="18">
    <source>
        <dbReference type="SAM" id="MobiDB-lite"/>
    </source>
</evidence>
<dbReference type="GO" id="GO:0030430">
    <property type="term" value="C:host cell cytoplasm"/>
    <property type="evidence" value="ECO:0007669"/>
    <property type="project" value="UniProtKB-SubCell"/>
</dbReference>
<dbReference type="PRINTS" id="PR00230">
    <property type="entry name" value="GEMCOATAL2"/>
</dbReference>
<evidence type="ECO:0000256" key="13">
    <source>
        <dbReference type="ARBA" id="ARBA00023125"/>
    </source>
</evidence>
<accession>A0A0P0UWI4</accession>
<dbReference type="GO" id="GO:0005198">
    <property type="term" value="F:structural molecule activity"/>
    <property type="evidence" value="ECO:0007669"/>
    <property type="project" value="InterPro"/>
</dbReference>
<sequence>MLSCSRATVPLQLLSRDARGVMKSGGDKAEEDRLEVRLFIFSVDNCANHGFTHRGTHHCSSFEQWRLYLDRPKSSVLPTPQSHEQALPPRTGHHTPPNTIQLQSQASTTDTQVLPELQSWDSFRDSDWDVLRSL</sequence>
<keyword evidence="13 17" id="KW-0238">DNA-binding</keyword>
<evidence type="ECO:0000313" key="19">
    <source>
        <dbReference type="EMBL" id="BAS69603.1"/>
    </source>
</evidence>
<keyword evidence="15 17" id="KW-1035">Host cytoplasm</keyword>
<evidence type="ECO:0000256" key="17">
    <source>
        <dbReference type="RuleBase" id="RU363028"/>
    </source>
</evidence>
<dbReference type="EMBL" id="LC080676">
    <property type="protein sequence ID" value="BAS69603.1"/>
    <property type="molecule type" value="Genomic_DNA"/>
</dbReference>
<dbReference type="GO" id="GO:0042025">
    <property type="term" value="C:host cell nucleus"/>
    <property type="evidence" value="ECO:0007669"/>
    <property type="project" value="UniProtKB-SubCell"/>
</dbReference>
<keyword evidence="6" id="KW-0597">Phosphoprotein</keyword>
<keyword evidence="10 17" id="KW-0479">Metal-binding</keyword>
<evidence type="ECO:0000256" key="11">
    <source>
        <dbReference type="ARBA" id="ARBA00022771"/>
    </source>
</evidence>
<evidence type="ECO:0000256" key="8">
    <source>
        <dbReference type="ARBA" id="ARBA00022581"/>
    </source>
</evidence>
<keyword evidence="9" id="KW-1090">Inhibition of host innate immune response by virus</keyword>
<evidence type="ECO:0000256" key="2">
    <source>
        <dbReference type="ARBA" id="ARBA00004192"/>
    </source>
</evidence>
<evidence type="ECO:0000256" key="7">
    <source>
        <dbReference type="ARBA" id="ARBA00022562"/>
    </source>
</evidence>
<dbReference type="GO" id="GO:0008270">
    <property type="term" value="F:zinc ion binding"/>
    <property type="evidence" value="ECO:0007669"/>
    <property type="project" value="UniProtKB-KW"/>
</dbReference>
<feature type="region of interest" description="Disordered" evidence="18">
    <location>
        <begin position="73"/>
        <end position="110"/>
    </location>
</feature>